<evidence type="ECO:0000256" key="7">
    <source>
        <dbReference type="ARBA" id="ARBA00022840"/>
    </source>
</evidence>
<comment type="catalytic activity">
    <reaction evidence="1">
        <text>ATP + protein L-histidine = ADP + protein N-phospho-L-histidine.</text>
        <dbReference type="EC" id="2.7.13.3"/>
    </reaction>
</comment>
<dbReference type="Pfam" id="PF08448">
    <property type="entry name" value="PAS_4"/>
    <property type="match status" value="1"/>
</dbReference>
<dbReference type="AlphaFoldDB" id="A0A8J7U7A8"/>
<evidence type="ECO:0000256" key="8">
    <source>
        <dbReference type="ARBA" id="ARBA00023012"/>
    </source>
</evidence>
<accession>A0A8J7U7A8</accession>
<feature type="domain" description="Response regulatory" evidence="14">
    <location>
        <begin position="747"/>
        <end position="868"/>
    </location>
</feature>
<dbReference type="InterPro" id="IPR001610">
    <property type="entry name" value="PAC"/>
</dbReference>
<evidence type="ECO:0000256" key="11">
    <source>
        <dbReference type="PROSITE-ProRule" id="PRU00169"/>
    </source>
</evidence>
<evidence type="ECO:0000259" key="14">
    <source>
        <dbReference type="PROSITE" id="PS50110"/>
    </source>
</evidence>
<evidence type="ECO:0000259" key="15">
    <source>
        <dbReference type="PROSITE" id="PS50112"/>
    </source>
</evidence>
<organism evidence="17 18">
    <name type="scientific">Acanthopleuribacter pedis</name>
    <dbReference type="NCBI Taxonomy" id="442870"/>
    <lineage>
        <taxon>Bacteria</taxon>
        <taxon>Pseudomonadati</taxon>
        <taxon>Acidobacteriota</taxon>
        <taxon>Holophagae</taxon>
        <taxon>Acanthopleuribacterales</taxon>
        <taxon>Acanthopleuribacteraceae</taxon>
        <taxon>Acanthopleuribacter</taxon>
    </lineage>
</organism>
<dbReference type="Gene3D" id="3.30.565.10">
    <property type="entry name" value="Histidine kinase-like ATPase, C-terminal domain"/>
    <property type="match status" value="1"/>
</dbReference>
<keyword evidence="7" id="KW-0067">ATP-binding</keyword>
<dbReference type="InterPro" id="IPR013656">
    <property type="entry name" value="PAS_4"/>
</dbReference>
<feature type="transmembrane region" description="Helical" evidence="12">
    <location>
        <begin position="168"/>
        <end position="190"/>
    </location>
</feature>
<dbReference type="Gene3D" id="3.40.50.2300">
    <property type="match status" value="2"/>
</dbReference>
<dbReference type="SMART" id="SM00086">
    <property type="entry name" value="PAC"/>
    <property type="match status" value="2"/>
</dbReference>
<evidence type="ECO:0000256" key="12">
    <source>
        <dbReference type="SAM" id="Phobius"/>
    </source>
</evidence>
<keyword evidence="18" id="KW-1185">Reference proteome</keyword>
<dbReference type="SUPFAM" id="SSF52172">
    <property type="entry name" value="CheY-like"/>
    <property type="match status" value="2"/>
</dbReference>
<dbReference type="Pfam" id="PF02518">
    <property type="entry name" value="HATPase_c"/>
    <property type="match status" value="1"/>
</dbReference>
<dbReference type="FunFam" id="3.30.565.10:FF:000010">
    <property type="entry name" value="Sensor histidine kinase RcsC"/>
    <property type="match status" value="1"/>
</dbReference>
<dbReference type="RefSeq" id="WP_207861176.1">
    <property type="nucleotide sequence ID" value="NZ_JAFREP010000022.1"/>
</dbReference>
<feature type="modified residue" description="4-aspartylphosphate" evidence="11">
    <location>
        <position position="945"/>
    </location>
</feature>
<dbReference type="GO" id="GO:0000155">
    <property type="term" value="F:phosphorelay sensor kinase activity"/>
    <property type="evidence" value="ECO:0007669"/>
    <property type="project" value="InterPro"/>
</dbReference>
<evidence type="ECO:0000259" key="13">
    <source>
        <dbReference type="PROSITE" id="PS50109"/>
    </source>
</evidence>
<dbReference type="PRINTS" id="PR00344">
    <property type="entry name" value="BCTRLSENSOR"/>
</dbReference>
<evidence type="ECO:0000256" key="4">
    <source>
        <dbReference type="ARBA" id="ARBA00022679"/>
    </source>
</evidence>
<keyword evidence="6" id="KW-0418">Kinase</keyword>
<evidence type="ECO:0000256" key="10">
    <source>
        <dbReference type="ARBA" id="ARBA00068150"/>
    </source>
</evidence>
<dbReference type="InterPro" id="IPR036890">
    <property type="entry name" value="HATPase_C_sf"/>
</dbReference>
<name>A0A8J7U7A8_9BACT</name>
<dbReference type="CDD" id="cd00156">
    <property type="entry name" value="REC"/>
    <property type="match status" value="1"/>
</dbReference>
<dbReference type="CDD" id="cd17546">
    <property type="entry name" value="REC_hyHK_CKI1_RcsC-like"/>
    <property type="match status" value="1"/>
</dbReference>
<dbReference type="SMART" id="SM00091">
    <property type="entry name" value="PAS"/>
    <property type="match status" value="2"/>
</dbReference>
<dbReference type="InterPro" id="IPR000700">
    <property type="entry name" value="PAS-assoc_C"/>
</dbReference>
<comment type="subunit">
    <text evidence="9">At low DSF concentrations, interacts with RpfF.</text>
</comment>
<dbReference type="PANTHER" id="PTHR45339">
    <property type="entry name" value="HYBRID SIGNAL TRANSDUCTION HISTIDINE KINASE J"/>
    <property type="match status" value="1"/>
</dbReference>
<evidence type="ECO:0000259" key="16">
    <source>
        <dbReference type="PROSITE" id="PS50113"/>
    </source>
</evidence>
<dbReference type="EMBL" id="JAFREP010000022">
    <property type="protein sequence ID" value="MBO1321201.1"/>
    <property type="molecule type" value="Genomic_DNA"/>
</dbReference>
<protein>
    <recommendedName>
        <fullName evidence="10">Sensory/regulatory protein RpfC</fullName>
        <ecNumber evidence="2">2.7.13.3</ecNumber>
    </recommendedName>
</protein>
<dbReference type="SUPFAM" id="SSF55874">
    <property type="entry name" value="ATPase domain of HSP90 chaperone/DNA topoisomerase II/histidine kinase"/>
    <property type="match status" value="1"/>
</dbReference>
<dbReference type="Pfam" id="PF00512">
    <property type="entry name" value="HisKA"/>
    <property type="match status" value="1"/>
</dbReference>
<feature type="domain" description="Histidine kinase" evidence="13">
    <location>
        <begin position="507"/>
        <end position="728"/>
    </location>
</feature>
<dbReference type="NCBIfam" id="TIGR00229">
    <property type="entry name" value="sensory_box"/>
    <property type="match status" value="2"/>
</dbReference>
<dbReference type="InterPro" id="IPR001789">
    <property type="entry name" value="Sig_transdc_resp-reg_receiver"/>
</dbReference>
<evidence type="ECO:0000256" key="1">
    <source>
        <dbReference type="ARBA" id="ARBA00000085"/>
    </source>
</evidence>
<feature type="modified residue" description="4-aspartylphosphate" evidence="11">
    <location>
        <position position="801"/>
    </location>
</feature>
<dbReference type="InterPro" id="IPR004358">
    <property type="entry name" value="Sig_transdc_His_kin-like_C"/>
</dbReference>
<keyword evidence="12" id="KW-0472">Membrane</keyword>
<keyword evidence="8" id="KW-0902">Two-component regulatory system</keyword>
<keyword evidence="12" id="KW-1133">Transmembrane helix</keyword>
<dbReference type="FunFam" id="1.10.287.130:FF:000002">
    <property type="entry name" value="Two-component osmosensing histidine kinase"/>
    <property type="match status" value="1"/>
</dbReference>
<evidence type="ECO:0000256" key="6">
    <source>
        <dbReference type="ARBA" id="ARBA00022777"/>
    </source>
</evidence>
<dbReference type="PROSITE" id="PS50109">
    <property type="entry name" value="HIS_KIN"/>
    <property type="match status" value="1"/>
</dbReference>
<dbReference type="InterPro" id="IPR036097">
    <property type="entry name" value="HisK_dim/P_sf"/>
</dbReference>
<dbReference type="Gene3D" id="3.30.450.20">
    <property type="entry name" value="PAS domain"/>
    <property type="match status" value="2"/>
</dbReference>
<dbReference type="InterPro" id="IPR035965">
    <property type="entry name" value="PAS-like_dom_sf"/>
</dbReference>
<keyword evidence="4" id="KW-0808">Transferase</keyword>
<dbReference type="CDD" id="cd00082">
    <property type="entry name" value="HisKA"/>
    <property type="match status" value="1"/>
</dbReference>
<feature type="domain" description="PAS" evidence="15">
    <location>
        <begin position="248"/>
        <end position="292"/>
    </location>
</feature>
<evidence type="ECO:0000313" key="17">
    <source>
        <dbReference type="EMBL" id="MBO1321201.1"/>
    </source>
</evidence>
<dbReference type="SUPFAM" id="SSF47384">
    <property type="entry name" value="Homodimeric domain of signal transducing histidine kinase"/>
    <property type="match status" value="1"/>
</dbReference>
<feature type="domain" description="PAC" evidence="16">
    <location>
        <begin position="437"/>
        <end position="489"/>
    </location>
</feature>
<dbReference type="Pfam" id="PF13426">
    <property type="entry name" value="PAS_9"/>
    <property type="match status" value="1"/>
</dbReference>
<dbReference type="GO" id="GO:0005524">
    <property type="term" value="F:ATP binding"/>
    <property type="evidence" value="ECO:0007669"/>
    <property type="project" value="UniProtKB-KW"/>
</dbReference>
<feature type="domain" description="PAC" evidence="16">
    <location>
        <begin position="309"/>
        <end position="362"/>
    </location>
</feature>
<dbReference type="SMART" id="SM00448">
    <property type="entry name" value="REC"/>
    <property type="match status" value="2"/>
</dbReference>
<dbReference type="SUPFAM" id="SSF55785">
    <property type="entry name" value="PYP-like sensor domain (PAS domain)"/>
    <property type="match status" value="2"/>
</dbReference>
<dbReference type="PANTHER" id="PTHR45339:SF1">
    <property type="entry name" value="HYBRID SIGNAL TRANSDUCTION HISTIDINE KINASE J"/>
    <property type="match status" value="1"/>
</dbReference>
<evidence type="ECO:0000256" key="9">
    <source>
        <dbReference type="ARBA" id="ARBA00064003"/>
    </source>
</evidence>
<dbReference type="PROSITE" id="PS50113">
    <property type="entry name" value="PAC"/>
    <property type="match status" value="2"/>
</dbReference>
<dbReference type="Gene3D" id="1.10.287.130">
    <property type="match status" value="1"/>
</dbReference>
<dbReference type="SMART" id="SM00387">
    <property type="entry name" value="HATPase_c"/>
    <property type="match status" value="1"/>
</dbReference>
<dbReference type="PROSITE" id="PS50110">
    <property type="entry name" value="RESPONSE_REGULATORY"/>
    <property type="match status" value="2"/>
</dbReference>
<feature type="domain" description="Response regulatory" evidence="14">
    <location>
        <begin position="896"/>
        <end position="1016"/>
    </location>
</feature>
<dbReference type="EC" id="2.7.13.3" evidence="2"/>
<gene>
    <name evidence="17" type="ORF">J3U88_22160</name>
</gene>
<evidence type="ECO:0000256" key="3">
    <source>
        <dbReference type="ARBA" id="ARBA00022553"/>
    </source>
</evidence>
<dbReference type="PROSITE" id="PS50112">
    <property type="entry name" value="PAS"/>
    <property type="match status" value="2"/>
</dbReference>
<evidence type="ECO:0000256" key="2">
    <source>
        <dbReference type="ARBA" id="ARBA00012438"/>
    </source>
</evidence>
<dbReference type="InterPro" id="IPR003661">
    <property type="entry name" value="HisK_dim/P_dom"/>
</dbReference>
<sequence>MKIGLYPRILLGSLTFLLFLLILLTWFMQHRQQQQLENWRGQWQEDEKVMLHGNDFLLQLNYWVLHVPSLNAGDQALRYKRTYDAYVAWRAVVGEHGNDDAKAAVSLIGQELTDLKTLVDKPRDSAKYREELAEMVNEINLDVYKAVLSNTRQQVGVVGDLKAQLVPLMAMIGFFALLMLVGGFVLLRFFEDRVLMEFARVRQQLPVSSAGELADLRPIEQVHELPRITQSVSQLSARVREAVDALNIVNSLGEGLLIVSPDGYIRWVNDSICTMLGYNESELIGRAVTDIYTKMKTPKVQGFFRRNEDAAEENLFKTKDGNIIPVRFSSSFLSDDQMDIQGFVCLAKDITKEREAQEELQKQSQWLSVTLASIGDAVITTDTNGTISFMNTQAETLIGVPGDEAVDRPLEKVLRLIDERTQEPILLSGGGRTSESGHREALLLHSGDRWTFVEENASQIRTGEEQVLGWVVVIRDITERRLHAKELEREKEKALAAATAKSQFLANMSHEIRTPMNGIIGMSGLLLDTRLTREQRESAQIVRRSAEALLTLINDLLDFSKIESGKLELEIIEFDVRSCVEEIGDLLGRNAQEKGLEMVMMVSHNVPRRVMGDPGRLRQILLNLVNNAIKFTLQGEVFVKVYLRHERGGHYTLQFDVTDTGIGIPKDRVNRLFRPFSQVDASTTRKYGGTGLGLAICKQLTEAMGGQIWVNSEDGKGATFSFTAEFGRPAGAVQQHFLPSSDLKGLNILVVDTNATNRLILRDQLEHSGCVVEEADCAKQAFSVLAGAVDGRQSFDMVIIDFFLADDDGGRLAHEIKKQPKLAKLPILLLTSVPRRGDAAKMLEIGVSGYLTKPVKLSRLYDAIGTIMGLEKEGRGEGNELVTQHTLREISRNKHRVLVVEDNIVNQKVAVRLMEKLGYFCDVAANGKEAVEAVEQMPYDVILMDCQMPEMDGFEATREIRHREQTEGLGQHRAIIAMTANAMAGDRERCLEAGMDYYLSKPIQTAELVEALKQFVGD</sequence>
<dbReference type="Proteomes" id="UP000664417">
    <property type="component" value="Unassembled WGS sequence"/>
</dbReference>
<dbReference type="CDD" id="cd00130">
    <property type="entry name" value="PAS"/>
    <property type="match status" value="2"/>
</dbReference>
<feature type="domain" description="PAS" evidence="15">
    <location>
        <begin position="363"/>
        <end position="423"/>
    </location>
</feature>
<dbReference type="InterPro" id="IPR011006">
    <property type="entry name" value="CheY-like_superfamily"/>
</dbReference>
<dbReference type="InterPro" id="IPR005467">
    <property type="entry name" value="His_kinase_dom"/>
</dbReference>
<feature type="transmembrane region" description="Helical" evidence="12">
    <location>
        <begin position="6"/>
        <end position="27"/>
    </location>
</feature>
<proteinExistence type="predicted"/>
<evidence type="ECO:0000256" key="5">
    <source>
        <dbReference type="ARBA" id="ARBA00022741"/>
    </source>
</evidence>
<keyword evidence="3 11" id="KW-0597">Phosphoprotein</keyword>
<dbReference type="InterPro" id="IPR000014">
    <property type="entry name" value="PAS"/>
</dbReference>
<dbReference type="Pfam" id="PF00072">
    <property type="entry name" value="Response_reg"/>
    <property type="match status" value="2"/>
</dbReference>
<keyword evidence="12" id="KW-0812">Transmembrane</keyword>
<dbReference type="InterPro" id="IPR003594">
    <property type="entry name" value="HATPase_dom"/>
</dbReference>
<reference evidence="17" key="1">
    <citation type="submission" date="2021-03" db="EMBL/GenBank/DDBJ databases">
        <authorList>
            <person name="Wang G."/>
        </authorList>
    </citation>
    <scope>NUCLEOTIDE SEQUENCE</scope>
    <source>
        <strain evidence="17">KCTC 12899</strain>
    </source>
</reference>
<dbReference type="CDD" id="cd16922">
    <property type="entry name" value="HATPase_EvgS-ArcB-TorS-like"/>
    <property type="match status" value="1"/>
</dbReference>
<keyword evidence="5" id="KW-0547">Nucleotide-binding</keyword>
<comment type="caution">
    <text evidence="17">The sequence shown here is derived from an EMBL/GenBank/DDBJ whole genome shotgun (WGS) entry which is preliminary data.</text>
</comment>
<dbReference type="SMART" id="SM00388">
    <property type="entry name" value="HisKA"/>
    <property type="match status" value="1"/>
</dbReference>
<evidence type="ECO:0000313" key="18">
    <source>
        <dbReference type="Proteomes" id="UP000664417"/>
    </source>
</evidence>